<evidence type="ECO:0000256" key="7">
    <source>
        <dbReference type="ARBA" id="ARBA00033993"/>
    </source>
</evidence>
<dbReference type="InParanoid" id="A0A667Z741"/>
<dbReference type="Pfam" id="PF03253">
    <property type="entry name" value="UT"/>
    <property type="match status" value="1"/>
</dbReference>
<sequence>MVQNPFLPRTCKLAKHMHSLPHSTKLTFTYSKHYYFSIPGQSVVLQLVDWVFRGVAQVIFVNNRLSHVSLSSHNITGKKKSGNYVPAGRQSLLSYTMRPLSHGKLCLGVLPFSFLPFNILVCLHIAATGVSHPYFPQVTTLLLSVPVGVGQVYGCDSRWTGGLFLLALLLCSPATCLHATLGSAVLVSTAISSHRNVKNIMPAEASIGDCVLLCSAVQVFFAAFFCAYMTSAISKFALPVRTWPFCLSTLIFVLVSTKIPAICRLPPSVVSHPKENRHCYRQLEASEGEKDTRQHSSQEKALLVRSF</sequence>
<feature type="transmembrane region" description="Helical" evidence="8">
    <location>
        <begin position="210"/>
        <end position="230"/>
    </location>
</feature>
<evidence type="ECO:0000313" key="10">
    <source>
        <dbReference type="Proteomes" id="UP000472263"/>
    </source>
</evidence>
<keyword evidence="6 8" id="KW-0472">Membrane</keyword>
<feature type="transmembrane region" description="Helical" evidence="8">
    <location>
        <begin position="105"/>
        <end position="127"/>
    </location>
</feature>
<dbReference type="InterPro" id="IPR029020">
    <property type="entry name" value="Ammonium/urea_transptr"/>
</dbReference>
<evidence type="ECO:0000256" key="3">
    <source>
        <dbReference type="ARBA" id="ARBA00022475"/>
    </source>
</evidence>
<evidence type="ECO:0000256" key="5">
    <source>
        <dbReference type="ARBA" id="ARBA00022989"/>
    </source>
</evidence>
<dbReference type="GO" id="GO:0015204">
    <property type="term" value="F:urea transmembrane transporter activity"/>
    <property type="evidence" value="ECO:0007669"/>
    <property type="project" value="InterPro"/>
</dbReference>
<dbReference type="Gene3D" id="1.10.3430.10">
    <property type="entry name" value="Ammonium transporter AmtB like domains"/>
    <property type="match status" value="1"/>
</dbReference>
<dbReference type="Proteomes" id="UP000472263">
    <property type="component" value="Chromosome 12"/>
</dbReference>
<dbReference type="PANTHER" id="PTHR10464:SF15">
    <property type="entry name" value="FACILITATED UREA TRANSPORTER"/>
    <property type="match status" value="1"/>
</dbReference>
<evidence type="ECO:0000256" key="8">
    <source>
        <dbReference type="SAM" id="Phobius"/>
    </source>
</evidence>
<evidence type="ECO:0000256" key="2">
    <source>
        <dbReference type="ARBA" id="ARBA00005914"/>
    </source>
</evidence>
<evidence type="ECO:0000313" key="9">
    <source>
        <dbReference type="Ensembl" id="ENSMMDP00005036077.1"/>
    </source>
</evidence>
<organism evidence="9 10">
    <name type="scientific">Myripristis murdjan</name>
    <name type="common">pinecone soldierfish</name>
    <dbReference type="NCBI Taxonomy" id="586833"/>
    <lineage>
        <taxon>Eukaryota</taxon>
        <taxon>Metazoa</taxon>
        <taxon>Chordata</taxon>
        <taxon>Craniata</taxon>
        <taxon>Vertebrata</taxon>
        <taxon>Euteleostomi</taxon>
        <taxon>Actinopterygii</taxon>
        <taxon>Neopterygii</taxon>
        <taxon>Teleostei</taxon>
        <taxon>Neoteleostei</taxon>
        <taxon>Acanthomorphata</taxon>
        <taxon>Holocentriformes</taxon>
        <taxon>Holocentridae</taxon>
        <taxon>Myripristis</taxon>
    </lineage>
</organism>
<comment type="similarity">
    <text evidence="2">Belongs to the urea transporter family.</text>
</comment>
<evidence type="ECO:0000256" key="1">
    <source>
        <dbReference type="ARBA" id="ARBA00004651"/>
    </source>
</evidence>
<dbReference type="Ensembl" id="ENSMMDT00005036863.1">
    <property type="protein sequence ID" value="ENSMMDP00005036077.1"/>
    <property type="gene ID" value="ENSMMDG00005016917.1"/>
</dbReference>
<dbReference type="AlphaFoldDB" id="A0A667Z741"/>
<keyword evidence="5 8" id="KW-1133">Transmembrane helix</keyword>
<name>A0A667Z741_9TELE</name>
<accession>A0A667Z741</accession>
<dbReference type="InterPro" id="IPR004937">
    <property type="entry name" value="Urea_transporter"/>
</dbReference>
<dbReference type="PANTHER" id="PTHR10464">
    <property type="entry name" value="UREA TRANSPORTER"/>
    <property type="match status" value="1"/>
</dbReference>
<keyword evidence="10" id="KW-1185">Reference proteome</keyword>
<protein>
    <submittedName>
        <fullName evidence="9">Uncharacterized protein</fullName>
    </submittedName>
</protein>
<dbReference type="GeneTree" id="ENSGT00390000018729"/>
<evidence type="ECO:0000256" key="4">
    <source>
        <dbReference type="ARBA" id="ARBA00022692"/>
    </source>
</evidence>
<reference evidence="9" key="1">
    <citation type="submission" date="2019-06" db="EMBL/GenBank/DDBJ databases">
        <authorList>
            <consortium name="Wellcome Sanger Institute Data Sharing"/>
        </authorList>
    </citation>
    <scope>NUCLEOTIDE SEQUENCE [LARGE SCALE GENOMIC DNA]</scope>
</reference>
<comment type="subcellular location">
    <subcellularLocation>
        <location evidence="1">Cell membrane</location>
        <topology evidence="1">Multi-pass membrane protein</topology>
    </subcellularLocation>
</comment>
<keyword evidence="4 8" id="KW-0812">Transmembrane</keyword>
<feature type="transmembrane region" description="Helical" evidence="8">
    <location>
        <begin position="236"/>
        <end position="255"/>
    </location>
</feature>
<reference evidence="9" key="3">
    <citation type="submission" date="2025-09" db="UniProtKB">
        <authorList>
            <consortium name="Ensembl"/>
        </authorList>
    </citation>
    <scope>IDENTIFICATION</scope>
</reference>
<keyword evidence="3" id="KW-1003">Cell membrane</keyword>
<feature type="transmembrane region" description="Helical" evidence="8">
    <location>
        <begin position="163"/>
        <end position="189"/>
    </location>
</feature>
<dbReference type="GO" id="GO:0005886">
    <property type="term" value="C:plasma membrane"/>
    <property type="evidence" value="ECO:0007669"/>
    <property type="project" value="UniProtKB-SubCell"/>
</dbReference>
<evidence type="ECO:0000256" key="6">
    <source>
        <dbReference type="ARBA" id="ARBA00023136"/>
    </source>
</evidence>
<proteinExistence type="inferred from homology"/>
<comment type="catalytic activity">
    <reaction evidence="7">
        <text>urea(in) = urea(out)</text>
        <dbReference type="Rhea" id="RHEA:32799"/>
        <dbReference type="ChEBI" id="CHEBI:16199"/>
    </reaction>
</comment>
<reference evidence="9" key="2">
    <citation type="submission" date="2025-08" db="UniProtKB">
        <authorList>
            <consortium name="Ensembl"/>
        </authorList>
    </citation>
    <scope>IDENTIFICATION</scope>
</reference>